<name>A0ABS8TRT0_DATST</name>
<comment type="caution">
    <text evidence="1">The sequence shown here is derived from an EMBL/GenBank/DDBJ whole genome shotgun (WGS) entry which is preliminary data.</text>
</comment>
<organism evidence="1 2">
    <name type="scientific">Datura stramonium</name>
    <name type="common">Jimsonweed</name>
    <name type="synonym">Common thornapple</name>
    <dbReference type="NCBI Taxonomy" id="4076"/>
    <lineage>
        <taxon>Eukaryota</taxon>
        <taxon>Viridiplantae</taxon>
        <taxon>Streptophyta</taxon>
        <taxon>Embryophyta</taxon>
        <taxon>Tracheophyta</taxon>
        <taxon>Spermatophyta</taxon>
        <taxon>Magnoliopsida</taxon>
        <taxon>eudicotyledons</taxon>
        <taxon>Gunneridae</taxon>
        <taxon>Pentapetalae</taxon>
        <taxon>asterids</taxon>
        <taxon>lamiids</taxon>
        <taxon>Solanales</taxon>
        <taxon>Solanaceae</taxon>
        <taxon>Solanoideae</taxon>
        <taxon>Datureae</taxon>
        <taxon>Datura</taxon>
    </lineage>
</organism>
<gene>
    <name evidence="1" type="ORF">HAX54_015382</name>
</gene>
<dbReference type="Proteomes" id="UP000823775">
    <property type="component" value="Unassembled WGS sequence"/>
</dbReference>
<dbReference type="EMBL" id="JACEIK010001980">
    <property type="protein sequence ID" value="MCD7473481.1"/>
    <property type="molecule type" value="Genomic_DNA"/>
</dbReference>
<keyword evidence="2" id="KW-1185">Reference proteome</keyword>
<reference evidence="1 2" key="1">
    <citation type="journal article" date="2021" name="BMC Genomics">
        <title>Datura genome reveals duplications of psychoactive alkaloid biosynthetic genes and high mutation rate following tissue culture.</title>
        <authorList>
            <person name="Rajewski A."/>
            <person name="Carter-House D."/>
            <person name="Stajich J."/>
            <person name="Litt A."/>
        </authorList>
    </citation>
    <scope>NUCLEOTIDE SEQUENCE [LARGE SCALE GENOMIC DNA]</scope>
    <source>
        <strain evidence="1">AR-01</strain>
    </source>
</reference>
<proteinExistence type="predicted"/>
<sequence length="140" mass="15891">MRFPSNIFEETKKHESKVAELEHLLIIQDKSPVNRTGPFLANLMLSIFRPLREKRRFSNKRCGLRMIKDANGNWILKKNDIVEATCNYFEDLFSSIEESAELSAFDNIPALITTPEGNASLVLSLPSNEVVQIVSLDLIV</sequence>
<protein>
    <recommendedName>
        <fullName evidence="3">BTB domain-containing protein</fullName>
    </recommendedName>
</protein>
<accession>A0ABS8TRT0</accession>
<evidence type="ECO:0000313" key="2">
    <source>
        <dbReference type="Proteomes" id="UP000823775"/>
    </source>
</evidence>
<evidence type="ECO:0000313" key="1">
    <source>
        <dbReference type="EMBL" id="MCD7473481.1"/>
    </source>
</evidence>
<evidence type="ECO:0008006" key="3">
    <source>
        <dbReference type="Google" id="ProtNLM"/>
    </source>
</evidence>